<reference evidence="1 2" key="1">
    <citation type="submission" date="2021-03" db="EMBL/GenBank/DDBJ databases">
        <title>Genomic Encyclopedia of Type Strains, Phase IV (KMG-IV): sequencing the most valuable type-strain genomes for metagenomic binning, comparative biology and taxonomic classification.</title>
        <authorList>
            <person name="Goeker M."/>
        </authorList>
    </citation>
    <scope>NUCLEOTIDE SEQUENCE [LARGE SCALE GENOMIC DNA]</scope>
    <source>
        <strain evidence="1 2">DSM 26806</strain>
    </source>
</reference>
<dbReference type="RefSeq" id="WP_209865113.1">
    <property type="nucleotide sequence ID" value="NZ_JAGGLD010000007.1"/>
</dbReference>
<organism evidence="1 2">
    <name type="scientific">Paenibacillus shirakamiensis</name>
    <dbReference type="NCBI Taxonomy" id="1265935"/>
    <lineage>
        <taxon>Bacteria</taxon>
        <taxon>Bacillati</taxon>
        <taxon>Bacillota</taxon>
        <taxon>Bacilli</taxon>
        <taxon>Bacillales</taxon>
        <taxon>Paenibacillaceae</taxon>
        <taxon>Paenibacillus</taxon>
    </lineage>
</organism>
<dbReference type="EMBL" id="JAGGLD010000007">
    <property type="protein sequence ID" value="MBP2002303.1"/>
    <property type="molecule type" value="Genomic_DNA"/>
</dbReference>
<protein>
    <submittedName>
        <fullName evidence="1">Uncharacterized protein</fullName>
    </submittedName>
</protein>
<keyword evidence="2" id="KW-1185">Reference proteome</keyword>
<proteinExistence type="predicted"/>
<evidence type="ECO:0000313" key="2">
    <source>
        <dbReference type="Proteomes" id="UP001519288"/>
    </source>
</evidence>
<comment type="caution">
    <text evidence="1">The sequence shown here is derived from an EMBL/GenBank/DDBJ whole genome shotgun (WGS) entry which is preliminary data.</text>
</comment>
<dbReference type="Proteomes" id="UP001519288">
    <property type="component" value="Unassembled WGS sequence"/>
</dbReference>
<gene>
    <name evidence="1" type="ORF">J2Z69_003375</name>
</gene>
<name>A0ABS4JKS4_9BACL</name>
<evidence type="ECO:0000313" key="1">
    <source>
        <dbReference type="EMBL" id="MBP2002303.1"/>
    </source>
</evidence>
<sequence length="396" mass="46076">MIKIMDACILFNYQVEKVHNEFNDNLVFIKPSDYSERGEFGYKAVLVVNIKSMDTMQYILPSNTKIINSTNSKNTFYYAQLELGDNKSCVNVWLRKLDLETMKDTYLGAIEIDIKDQDEPLNYVALNSKIVGINERYCLFFAPCEKLQYGPSYFSKCLLIDSFENKIITVKDGFINGDSLLKLQDIWVVNDTKNIIIKTGRIQIFEKREFWDKSIENGEIPSYFDQNESLVFVSTELFIDRIKRNEELTGILDSSDYTSAISFCGWDGYKLTFMKHHFKEGKNVIITYKLDSEMFERKEIEDSCEIVCTTDKYFVVQPVNDENIRFSVRDLTSNTVVQINGYGIIALDEDKIITHNFNKNFEHVVCLSNVHTGELIKEFKTPNFDYDLEKDLLTIY</sequence>
<accession>A0ABS4JKS4</accession>